<sequence>MSRSRSIEIYLKPGVEEDDQIYAVWEALRERGRPQDIFRRMLRAGLRAMVDTGELPRVALGELEVDILYPVPLATATQMMRHPKPPKPKKGTKSRQSSAGLPVKTKSEVACSKEKTGGESIKENSADEMENSLPTSQVAEATSNTSDPAREKSETSAAPEQMAAETPRTRLRQIM</sequence>
<evidence type="ECO:0000313" key="2">
    <source>
        <dbReference type="EMBL" id="SOC25943.1"/>
    </source>
</evidence>
<evidence type="ECO:0000256" key="1">
    <source>
        <dbReference type="SAM" id="MobiDB-lite"/>
    </source>
</evidence>
<dbReference type="AlphaFoldDB" id="A0A285TRB6"/>
<accession>A0A285TRB6</accession>
<feature type="compositionally biased region" description="Polar residues" evidence="1">
    <location>
        <begin position="132"/>
        <end position="147"/>
    </location>
</feature>
<feature type="compositionally biased region" description="Basic and acidic residues" evidence="1">
    <location>
        <begin position="105"/>
        <end position="125"/>
    </location>
</feature>
<protein>
    <submittedName>
        <fullName evidence="2">Uncharacterized protein</fullName>
    </submittedName>
</protein>
<gene>
    <name evidence="2" type="ORF">SAMN05428964_10516</name>
</gene>
<proteinExistence type="predicted"/>
<evidence type="ECO:0000313" key="3">
    <source>
        <dbReference type="Proteomes" id="UP000219068"/>
    </source>
</evidence>
<reference evidence="2 3" key="1">
    <citation type="submission" date="2017-08" db="EMBL/GenBank/DDBJ databases">
        <authorList>
            <person name="de Groot N.N."/>
        </authorList>
    </citation>
    <scope>NUCLEOTIDE SEQUENCE [LARGE SCALE GENOMIC DNA]</scope>
    <source>
        <strain evidence="2 3">USBA 78</strain>
    </source>
</reference>
<dbReference type="Proteomes" id="UP000219068">
    <property type="component" value="Unassembled WGS sequence"/>
</dbReference>
<feature type="compositionally biased region" description="Basic residues" evidence="1">
    <location>
        <begin position="81"/>
        <end position="93"/>
    </location>
</feature>
<name>A0A285TRB6_9PROT</name>
<organism evidence="2 3">
    <name type="scientific">Thalassospira xiamenensis</name>
    <dbReference type="NCBI Taxonomy" id="220697"/>
    <lineage>
        <taxon>Bacteria</taxon>
        <taxon>Pseudomonadati</taxon>
        <taxon>Pseudomonadota</taxon>
        <taxon>Alphaproteobacteria</taxon>
        <taxon>Rhodospirillales</taxon>
        <taxon>Thalassospiraceae</taxon>
        <taxon>Thalassospira</taxon>
    </lineage>
</organism>
<feature type="region of interest" description="Disordered" evidence="1">
    <location>
        <begin position="77"/>
        <end position="175"/>
    </location>
</feature>
<dbReference type="EMBL" id="OBMM01000005">
    <property type="protein sequence ID" value="SOC25943.1"/>
    <property type="molecule type" value="Genomic_DNA"/>
</dbReference>
<dbReference type="RefSeq" id="WP_097052597.1">
    <property type="nucleotide sequence ID" value="NZ_OBMM01000005.1"/>
</dbReference>